<organism evidence="2 3">
    <name type="scientific">Friedmanniomyces endolithicus</name>
    <dbReference type="NCBI Taxonomy" id="329885"/>
    <lineage>
        <taxon>Eukaryota</taxon>
        <taxon>Fungi</taxon>
        <taxon>Dikarya</taxon>
        <taxon>Ascomycota</taxon>
        <taxon>Pezizomycotina</taxon>
        <taxon>Dothideomycetes</taxon>
        <taxon>Dothideomycetidae</taxon>
        <taxon>Mycosphaerellales</taxon>
        <taxon>Teratosphaeriaceae</taxon>
        <taxon>Friedmanniomyces</taxon>
    </lineage>
</organism>
<name>A0AAN6FE80_9PEZI</name>
<comment type="caution">
    <text evidence="2">The sequence shown here is derived from an EMBL/GenBank/DDBJ whole genome shotgun (WGS) entry which is preliminary data.</text>
</comment>
<dbReference type="EMBL" id="JASUXU010000047">
    <property type="protein sequence ID" value="KAK0316872.1"/>
    <property type="molecule type" value="Genomic_DNA"/>
</dbReference>
<evidence type="ECO:0000313" key="3">
    <source>
        <dbReference type="Proteomes" id="UP001168146"/>
    </source>
</evidence>
<feature type="compositionally biased region" description="Polar residues" evidence="1">
    <location>
        <begin position="305"/>
        <end position="315"/>
    </location>
</feature>
<feature type="region of interest" description="Disordered" evidence="1">
    <location>
        <begin position="213"/>
        <end position="350"/>
    </location>
</feature>
<protein>
    <submittedName>
        <fullName evidence="2">Uncharacterized protein</fullName>
    </submittedName>
</protein>
<accession>A0AAN6FE80</accession>
<reference evidence="2" key="1">
    <citation type="submission" date="2021-12" db="EMBL/GenBank/DDBJ databases">
        <title>Black yeast isolated from Biological Soil Crust.</title>
        <authorList>
            <person name="Kurbessoian T."/>
        </authorList>
    </citation>
    <scope>NUCLEOTIDE SEQUENCE</scope>
    <source>
        <strain evidence="2">CCFEE 5208</strain>
    </source>
</reference>
<feature type="compositionally biased region" description="Polar residues" evidence="1">
    <location>
        <begin position="275"/>
        <end position="288"/>
    </location>
</feature>
<feature type="region of interest" description="Disordered" evidence="1">
    <location>
        <begin position="405"/>
        <end position="448"/>
    </location>
</feature>
<dbReference type="AlphaFoldDB" id="A0AAN6FE80"/>
<evidence type="ECO:0000313" key="2">
    <source>
        <dbReference type="EMBL" id="KAK0316872.1"/>
    </source>
</evidence>
<proteinExistence type="predicted"/>
<evidence type="ECO:0000256" key="1">
    <source>
        <dbReference type="SAM" id="MobiDB-lite"/>
    </source>
</evidence>
<feature type="compositionally biased region" description="Basic and acidic residues" evidence="1">
    <location>
        <begin position="331"/>
        <end position="342"/>
    </location>
</feature>
<feature type="compositionally biased region" description="Low complexity" evidence="1">
    <location>
        <begin position="213"/>
        <end position="227"/>
    </location>
</feature>
<dbReference type="Proteomes" id="UP001168146">
    <property type="component" value="Unassembled WGS sequence"/>
</dbReference>
<gene>
    <name evidence="2" type="ORF">LTR82_012014</name>
</gene>
<sequence>MDAACNLVIDSKVEERMGALQASLHQKIEREVQERTEAVRETLHQENSAWRDDTFEELRCLFARFSKNMKELKEHQSELHHEIERIQTTVTTQAQFDTTAQLLSEGKAALPHEVEDLRLQVESTVRKGEATAVVLAELKPQYELLQKAMVGDYGALAVRVQNLEQTQQSTTTTYITADDGRKFLVMPLLEGDLNRLTGPQEYPPTDLAHIAQQALSSSSSLPHSSQAETVEEHPSIEATGNGGFDHAGPGFTHKRPRQVSASAFQPQHSEPGHTRQPSTFDTATSTLRAESDAMSSHIGHLAEASTPSWASSPDTETIVVKLPKPSNPEPPRAHSEMARNDSPEDTGAADGPLAITALKQPHIRSSSLPATGQSDLLRPIKSRLDRVAKEDRAVRNSALTSVEEAESTVAFGKGARRRTVMRPPRYQEQDPGPVDAAGPKGRAGAKRKYFDDEFIIPEEDDDEGAIELRQQKMKEARDARASRRM</sequence>
<feature type="compositionally biased region" description="Polar residues" evidence="1">
    <location>
        <begin position="259"/>
        <end position="268"/>
    </location>
</feature>